<sequence length="136" mass="15254">MADSGIKVVGLNEAIRALRAIGVPSKEIGQASFESGEIVANMARTLVPVKNGNLRETIKAKKIARKVVVSAGNNSKVPYANPIHWGWNYDRVNLQQKNIRPRPFFSNALSRTRKQVYQVFFKNIDNLLQKYSKTTP</sequence>
<protein>
    <recommendedName>
        <fullName evidence="2">HK97 gp10 family phage protein</fullName>
    </recommendedName>
</protein>
<proteinExistence type="predicted"/>
<dbReference type="EMBL" id="LR796417">
    <property type="protein sequence ID" value="CAB4142593.1"/>
    <property type="molecule type" value="Genomic_DNA"/>
</dbReference>
<organism evidence="1">
    <name type="scientific">uncultured Caudovirales phage</name>
    <dbReference type="NCBI Taxonomy" id="2100421"/>
    <lineage>
        <taxon>Viruses</taxon>
        <taxon>Duplodnaviria</taxon>
        <taxon>Heunggongvirae</taxon>
        <taxon>Uroviricota</taxon>
        <taxon>Caudoviricetes</taxon>
        <taxon>Peduoviridae</taxon>
        <taxon>Maltschvirus</taxon>
        <taxon>Maltschvirus maltsch</taxon>
    </lineage>
</organism>
<gene>
    <name evidence="1" type="ORF">UFOVP437_24</name>
</gene>
<reference evidence="1" key="1">
    <citation type="submission" date="2020-04" db="EMBL/GenBank/DDBJ databases">
        <authorList>
            <person name="Chiriac C."/>
            <person name="Salcher M."/>
            <person name="Ghai R."/>
            <person name="Kavagutti S V."/>
        </authorList>
    </citation>
    <scope>NUCLEOTIDE SEQUENCE</scope>
</reference>
<name>A0A6J5MB50_9CAUD</name>
<evidence type="ECO:0008006" key="2">
    <source>
        <dbReference type="Google" id="ProtNLM"/>
    </source>
</evidence>
<evidence type="ECO:0000313" key="1">
    <source>
        <dbReference type="EMBL" id="CAB4142593.1"/>
    </source>
</evidence>
<accession>A0A6J5MB50</accession>